<organism evidence="4 5">
    <name type="scientific">Thecamonas trahens ATCC 50062</name>
    <dbReference type="NCBI Taxonomy" id="461836"/>
    <lineage>
        <taxon>Eukaryota</taxon>
        <taxon>Apusozoa</taxon>
        <taxon>Apusomonadida</taxon>
        <taxon>Apusomonadidae</taxon>
        <taxon>Thecamonas</taxon>
    </lineage>
</organism>
<keyword evidence="2" id="KW-0143">Chaperone</keyword>
<dbReference type="Proteomes" id="UP000054408">
    <property type="component" value="Unassembled WGS sequence"/>
</dbReference>
<accession>A0A0L0DBY2</accession>
<evidence type="ECO:0000256" key="1">
    <source>
        <dbReference type="ARBA" id="ARBA00019186"/>
    </source>
</evidence>
<dbReference type="PIRSF" id="PIRSF010044">
    <property type="entry name" value="UCP010044"/>
    <property type="match status" value="1"/>
</dbReference>
<dbReference type="Pfam" id="PF09754">
    <property type="entry name" value="PAC2"/>
    <property type="match status" value="1"/>
</dbReference>
<dbReference type="GeneID" id="25564985"/>
<dbReference type="GO" id="GO:0043248">
    <property type="term" value="P:proteasome assembly"/>
    <property type="evidence" value="ECO:0007669"/>
    <property type="project" value="TreeGrafter"/>
</dbReference>
<dbReference type="GO" id="GO:0005829">
    <property type="term" value="C:cytosol"/>
    <property type="evidence" value="ECO:0007669"/>
    <property type="project" value="TreeGrafter"/>
</dbReference>
<gene>
    <name evidence="4" type="ORF">AMSG_05612</name>
</gene>
<protein>
    <recommendedName>
        <fullName evidence="1">Proteasome assembly chaperone 2</fullName>
    </recommendedName>
</protein>
<evidence type="ECO:0000256" key="3">
    <source>
        <dbReference type="ARBA" id="ARBA00025745"/>
    </source>
</evidence>
<dbReference type="OrthoDB" id="10260712at2759"/>
<evidence type="ECO:0000313" key="5">
    <source>
        <dbReference type="Proteomes" id="UP000054408"/>
    </source>
</evidence>
<dbReference type="PANTHER" id="PTHR12970:SF1">
    <property type="entry name" value="PROTEASOME ASSEMBLY CHAPERONE 2"/>
    <property type="match status" value="1"/>
</dbReference>
<dbReference type="OMA" id="WKEHTGE"/>
<proteinExistence type="inferred from homology"/>
<dbReference type="InterPro" id="IPR019151">
    <property type="entry name" value="Proteasome_assmbl_chaperone_2"/>
</dbReference>
<dbReference type="STRING" id="461836.A0A0L0DBY2"/>
<dbReference type="GO" id="GO:0005634">
    <property type="term" value="C:nucleus"/>
    <property type="evidence" value="ECO:0007669"/>
    <property type="project" value="TreeGrafter"/>
</dbReference>
<dbReference type="eggNOG" id="KOG3112">
    <property type="taxonomic scope" value="Eukaryota"/>
</dbReference>
<evidence type="ECO:0000313" key="4">
    <source>
        <dbReference type="EMBL" id="KNC49576.1"/>
    </source>
</evidence>
<reference evidence="4 5" key="1">
    <citation type="submission" date="2010-05" db="EMBL/GenBank/DDBJ databases">
        <title>The Genome Sequence of Thecamonas trahens ATCC 50062.</title>
        <authorList>
            <consortium name="The Broad Institute Genome Sequencing Platform"/>
            <person name="Russ C."/>
            <person name="Cuomo C."/>
            <person name="Shea T."/>
            <person name="Young S.K."/>
            <person name="Zeng Q."/>
            <person name="Koehrsen M."/>
            <person name="Haas B."/>
            <person name="Borodovsky M."/>
            <person name="Guigo R."/>
            <person name="Alvarado L."/>
            <person name="Berlin A."/>
            <person name="Bochicchio J."/>
            <person name="Borenstein D."/>
            <person name="Chapman S."/>
            <person name="Chen Z."/>
            <person name="Freedman E."/>
            <person name="Gellesch M."/>
            <person name="Goldberg J."/>
            <person name="Griggs A."/>
            <person name="Gujja S."/>
            <person name="Heilman E."/>
            <person name="Heiman D."/>
            <person name="Hepburn T."/>
            <person name="Howarth C."/>
            <person name="Jen D."/>
            <person name="Larson L."/>
            <person name="Mehta T."/>
            <person name="Park D."/>
            <person name="Pearson M."/>
            <person name="Roberts A."/>
            <person name="Saif S."/>
            <person name="Shenoy N."/>
            <person name="Sisk P."/>
            <person name="Stolte C."/>
            <person name="Sykes S."/>
            <person name="Thomson T."/>
            <person name="Walk T."/>
            <person name="White J."/>
            <person name="Yandava C."/>
            <person name="Burger G."/>
            <person name="Gray M.W."/>
            <person name="Holland P.W.H."/>
            <person name="King N."/>
            <person name="Lang F.B.F."/>
            <person name="Roger A.J."/>
            <person name="Ruiz-Trillo I."/>
            <person name="Lander E."/>
            <person name="Nusbaum C."/>
        </authorList>
    </citation>
    <scope>NUCLEOTIDE SEQUENCE [LARGE SCALE GENOMIC DNA]</scope>
    <source>
        <strain evidence="4 5">ATCC 50062</strain>
    </source>
</reference>
<dbReference type="GO" id="GO:0000502">
    <property type="term" value="C:proteasome complex"/>
    <property type="evidence" value="ECO:0007669"/>
    <property type="project" value="UniProtKB-KW"/>
</dbReference>
<dbReference type="EMBL" id="GL349456">
    <property type="protein sequence ID" value="KNC49576.1"/>
    <property type="molecule type" value="Genomic_DNA"/>
</dbReference>
<dbReference type="PANTHER" id="PTHR12970">
    <property type="entry name" value="PROTEASOME ASSEMBLY CHAPERONE 2"/>
    <property type="match status" value="1"/>
</dbReference>
<name>A0A0L0DBY2_THETB</name>
<dbReference type="RefSeq" id="XP_013757685.1">
    <property type="nucleotide sequence ID" value="XM_013902231.1"/>
</dbReference>
<keyword evidence="4" id="KW-0647">Proteasome</keyword>
<sequence length="300" mass="31291">MRFISRPTPAAPLCLDGYTVFMPSLSIGNVGQLTADILVASLDMRLVGSLDTDLVVPVVGADPYHAPAASAAAAAAVAATASASATPDAPTLDDVTGMASALDVYVADEARVAVIQQRAPLIKGKRAIFATRLVGWLSKAQATALVWLHSADAALRLEAEIDDPIQLRYQASEPFGVASGAALAALTDAGVSQLTRDPEVLPLDAVPTIDPATVRDEVTPSRSGLHGLSARVYDAAVATELPVLVVQAFAAEGDNIRDALNMASLLHQAFNFPLTTSQWTVPPSWALLFGGHMTDPTLFM</sequence>
<dbReference type="InterPro" id="IPR038389">
    <property type="entry name" value="PSMG2_sf"/>
</dbReference>
<keyword evidence="5" id="KW-1185">Reference proteome</keyword>
<evidence type="ECO:0000256" key="2">
    <source>
        <dbReference type="ARBA" id="ARBA00023186"/>
    </source>
</evidence>
<comment type="similarity">
    <text evidence="3">Belongs to the PSMG2 family.</text>
</comment>
<dbReference type="Gene3D" id="3.40.50.10900">
    <property type="entry name" value="PAC-like subunit"/>
    <property type="match status" value="2"/>
</dbReference>
<dbReference type="AlphaFoldDB" id="A0A0L0DBY2"/>
<dbReference type="InterPro" id="IPR016562">
    <property type="entry name" value="Proteasome_assmbl_chp_2_euk"/>
</dbReference>